<comment type="similarity">
    <text evidence="1">Belongs to the PSMG1 family.</text>
</comment>
<name>A0A8H7V6F1_9FUNG</name>
<keyword evidence="5" id="KW-1185">Reference proteome</keyword>
<dbReference type="Pfam" id="PF16094">
    <property type="entry name" value="PAC1"/>
    <property type="match status" value="1"/>
</dbReference>
<comment type="caution">
    <text evidence="4">The sequence shown here is derived from an EMBL/GenBank/DDBJ whole genome shotgun (WGS) entry which is preliminary data.</text>
</comment>
<sequence length="262" mass="28852">MDFEDSFASAPVRYALDDIDSDEELEACVNNQKVSVQAKITVDSDNCQSNLTLVFGLDGPGNVYIHSLEGKPAVIGTVTRFVDDKNAEVKASILQLSDKKTLFIPFDGAIQPEEAGQYTKAILNGFAGKIEKVVVLDSFTAVGYTSEVWGDDLTPPFLRVLQTSASPTIKGLTLYESPNMIKGLAASIVNHCEIHSIPCYDLLTLQESIYGKLLITVEILQAYDEGLKQLGLKIHFNEKLMNETLASRHSGRVDDNHHRLYL</sequence>
<keyword evidence="3" id="KW-0143">Chaperone</keyword>
<dbReference type="GO" id="GO:0005783">
    <property type="term" value="C:endoplasmic reticulum"/>
    <property type="evidence" value="ECO:0007669"/>
    <property type="project" value="InterPro"/>
</dbReference>
<dbReference type="OrthoDB" id="17536at2759"/>
<evidence type="ECO:0000256" key="3">
    <source>
        <dbReference type="ARBA" id="ARBA00023186"/>
    </source>
</evidence>
<proteinExistence type="inferred from homology"/>
<evidence type="ECO:0000256" key="1">
    <source>
        <dbReference type="ARBA" id="ARBA00005261"/>
    </source>
</evidence>
<dbReference type="GO" id="GO:0070628">
    <property type="term" value="F:proteasome binding"/>
    <property type="evidence" value="ECO:0007669"/>
    <property type="project" value="TreeGrafter"/>
</dbReference>
<reference evidence="4" key="1">
    <citation type="submission" date="2020-12" db="EMBL/GenBank/DDBJ databases">
        <title>Metabolic potential, ecology and presence of endohyphal bacteria is reflected in genomic diversity of Mucoromycotina.</title>
        <authorList>
            <person name="Muszewska A."/>
            <person name="Okrasinska A."/>
            <person name="Steczkiewicz K."/>
            <person name="Drgas O."/>
            <person name="Orlowska M."/>
            <person name="Perlinska-Lenart U."/>
            <person name="Aleksandrzak-Piekarczyk T."/>
            <person name="Szatraj K."/>
            <person name="Zielenkiewicz U."/>
            <person name="Pilsyk S."/>
            <person name="Malc E."/>
            <person name="Mieczkowski P."/>
            <person name="Kruszewska J.S."/>
            <person name="Biernat P."/>
            <person name="Pawlowska J."/>
        </authorList>
    </citation>
    <scope>NUCLEOTIDE SEQUENCE</scope>
    <source>
        <strain evidence="4">WA0000017839</strain>
    </source>
</reference>
<gene>
    <name evidence="4" type="ORF">INT47_002182</name>
</gene>
<dbReference type="AlphaFoldDB" id="A0A8H7V6F1"/>
<evidence type="ECO:0000313" key="4">
    <source>
        <dbReference type="EMBL" id="KAG2205088.1"/>
    </source>
</evidence>
<organism evidence="4 5">
    <name type="scientific">Mucor saturninus</name>
    <dbReference type="NCBI Taxonomy" id="64648"/>
    <lineage>
        <taxon>Eukaryota</taxon>
        <taxon>Fungi</taxon>
        <taxon>Fungi incertae sedis</taxon>
        <taxon>Mucoromycota</taxon>
        <taxon>Mucoromycotina</taxon>
        <taxon>Mucoromycetes</taxon>
        <taxon>Mucorales</taxon>
        <taxon>Mucorineae</taxon>
        <taxon>Mucoraceae</taxon>
        <taxon>Mucor</taxon>
    </lineage>
</organism>
<dbReference type="InterPro" id="IPR016565">
    <property type="entry name" value="Proteasome_assmbl_chp_1"/>
</dbReference>
<dbReference type="EMBL" id="JAEPRD010000039">
    <property type="protein sequence ID" value="KAG2205088.1"/>
    <property type="molecule type" value="Genomic_DNA"/>
</dbReference>
<evidence type="ECO:0000256" key="2">
    <source>
        <dbReference type="ARBA" id="ARBA00019180"/>
    </source>
</evidence>
<dbReference type="PANTHER" id="PTHR15069">
    <property type="entry name" value="PROTEASOME ASSEMBLY CHAPERONE 1"/>
    <property type="match status" value="1"/>
</dbReference>
<evidence type="ECO:0000313" key="5">
    <source>
        <dbReference type="Proteomes" id="UP000603453"/>
    </source>
</evidence>
<dbReference type="PANTHER" id="PTHR15069:SF1">
    <property type="entry name" value="PROTEASOME ASSEMBLY CHAPERONE 1"/>
    <property type="match status" value="1"/>
</dbReference>
<accession>A0A8H7V6F1</accession>
<protein>
    <recommendedName>
        <fullName evidence="2">Proteasome assembly chaperone 1</fullName>
    </recommendedName>
</protein>
<dbReference type="Proteomes" id="UP000603453">
    <property type="component" value="Unassembled WGS sequence"/>
</dbReference>
<dbReference type="GO" id="GO:0080129">
    <property type="term" value="P:proteasome core complex assembly"/>
    <property type="evidence" value="ECO:0007669"/>
    <property type="project" value="TreeGrafter"/>
</dbReference>